<name>A0A7W4VW47_9ACTN</name>
<evidence type="ECO:0000313" key="5">
    <source>
        <dbReference type="Proteomes" id="UP000589626"/>
    </source>
</evidence>
<proteinExistence type="inferred from homology"/>
<keyword evidence="5" id="KW-1185">Reference proteome</keyword>
<keyword evidence="2" id="KW-0378">Hydrolase</keyword>
<dbReference type="GO" id="GO:0052689">
    <property type="term" value="F:carboxylic ester hydrolase activity"/>
    <property type="evidence" value="ECO:0007669"/>
    <property type="project" value="UniProtKB-ARBA"/>
</dbReference>
<sequence length="313" mass="34791">MKTESIEFYSGPDRVRAIWRTPEGPGPFRAIVQGPGWLGLKDAKDYLRYHEGFTDAGFGVLSIDYRGFGDSEGERGIVNPTHQLEDLINAVTYLTTREDVVVGAIGAFATGGTGGGNVVMLAAYDERVRAVVSQFPVADGADWLHRMRNEWDWVEYKKMLEEDRRQRVLTGQSRMIHPRNEIMVQTPERLGSDFKSDVDKKIQMSVPASMVDPLLRYRPIDAARGLETPLMVVTVQDDATTPTDHATAIFEAAAGPKRLLVQRDTGHYTAYAKYADVVIPEIVSWLDAYVRPLGGVIVKDESTASSPFRNLGE</sequence>
<comment type="caution">
    <text evidence="4">The sequence shown here is derived from an EMBL/GenBank/DDBJ whole genome shotgun (WGS) entry which is preliminary data.</text>
</comment>
<dbReference type="Proteomes" id="UP000589626">
    <property type="component" value="Unassembled WGS sequence"/>
</dbReference>
<comment type="similarity">
    <text evidence="1">Belongs to the AB hydrolase superfamily.</text>
</comment>
<dbReference type="AlphaFoldDB" id="A0A7W4VW47"/>
<organism evidence="4 5">
    <name type="scientific">Nocardioides soli</name>
    <dbReference type="NCBI Taxonomy" id="1036020"/>
    <lineage>
        <taxon>Bacteria</taxon>
        <taxon>Bacillati</taxon>
        <taxon>Actinomycetota</taxon>
        <taxon>Actinomycetes</taxon>
        <taxon>Propionibacteriales</taxon>
        <taxon>Nocardioidaceae</taxon>
        <taxon>Nocardioides</taxon>
    </lineage>
</organism>
<dbReference type="PANTHER" id="PTHR22946">
    <property type="entry name" value="DIENELACTONE HYDROLASE DOMAIN-CONTAINING PROTEIN-RELATED"/>
    <property type="match status" value="1"/>
</dbReference>
<dbReference type="Pfam" id="PF02129">
    <property type="entry name" value="Peptidase_S15"/>
    <property type="match status" value="1"/>
</dbReference>
<dbReference type="EMBL" id="JACHWR010000002">
    <property type="protein sequence ID" value="MBB3042613.1"/>
    <property type="molecule type" value="Genomic_DNA"/>
</dbReference>
<dbReference type="InterPro" id="IPR000383">
    <property type="entry name" value="Xaa-Pro-like_dom"/>
</dbReference>
<accession>A0A7W4VW47</accession>
<evidence type="ECO:0000256" key="1">
    <source>
        <dbReference type="ARBA" id="ARBA00008645"/>
    </source>
</evidence>
<reference evidence="4 5" key="1">
    <citation type="submission" date="2020-08" db="EMBL/GenBank/DDBJ databases">
        <title>Sequencing the genomes of 1000 actinobacteria strains.</title>
        <authorList>
            <person name="Klenk H.-P."/>
        </authorList>
    </citation>
    <scope>NUCLEOTIDE SEQUENCE [LARGE SCALE GENOMIC DNA]</scope>
    <source>
        <strain evidence="4 5">DSM 105498</strain>
    </source>
</reference>
<dbReference type="RefSeq" id="WP_183592563.1">
    <property type="nucleotide sequence ID" value="NZ_JACHWR010000002.1"/>
</dbReference>
<evidence type="ECO:0000313" key="4">
    <source>
        <dbReference type="EMBL" id="MBB3042613.1"/>
    </source>
</evidence>
<protein>
    <recommendedName>
        <fullName evidence="3">Xaa-Pro dipeptidyl-peptidase-like domain-containing protein</fullName>
    </recommendedName>
</protein>
<evidence type="ECO:0000259" key="3">
    <source>
        <dbReference type="Pfam" id="PF02129"/>
    </source>
</evidence>
<feature type="domain" description="Xaa-Pro dipeptidyl-peptidase-like" evidence="3">
    <location>
        <begin position="43"/>
        <end position="263"/>
    </location>
</feature>
<evidence type="ECO:0000256" key="2">
    <source>
        <dbReference type="ARBA" id="ARBA00022801"/>
    </source>
</evidence>
<dbReference type="Gene3D" id="3.40.50.1820">
    <property type="entry name" value="alpha/beta hydrolase"/>
    <property type="match status" value="1"/>
</dbReference>
<gene>
    <name evidence="4" type="ORF">FHU40_002431</name>
</gene>
<dbReference type="InterPro" id="IPR029058">
    <property type="entry name" value="AB_hydrolase_fold"/>
</dbReference>
<dbReference type="InterPro" id="IPR050261">
    <property type="entry name" value="FrsA_esterase"/>
</dbReference>
<dbReference type="PANTHER" id="PTHR22946:SF9">
    <property type="entry name" value="POLYKETIDE TRANSFERASE AF380"/>
    <property type="match status" value="1"/>
</dbReference>
<dbReference type="SUPFAM" id="SSF53474">
    <property type="entry name" value="alpha/beta-Hydrolases"/>
    <property type="match status" value="1"/>
</dbReference>